<reference evidence="2 3" key="1">
    <citation type="submission" date="2017-03" db="EMBL/GenBank/DDBJ databases">
        <authorList>
            <person name="Afonso C.L."/>
            <person name="Miller P.J."/>
            <person name="Scott M.A."/>
            <person name="Spackman E."/>
            <person name="Goraichik I."/>
            <person name="Dimitrov K.M."/>
            <person name="Suarez D.L."/>
            <person name="Swayne D.E."/>
        </authorList>
    </citation>
    <scope>NUCLEOTIDE SEQUENCE [LARGE SCALE GENOMIC DNA]</scope>
    <source>
        <strain evidence="2 3">CECT 7751</strain>
    </source>
</reference>
<dbReference type="RefSeq" id="WP_306372303.1">
    <property type="nucleotide sequence ID" value="NZ_FWFN01000002.1"/>
</dbReference>
<feature type="compositionally biased region" description="Pro residues" evidence="1">
    <location>
        <begin position="235"/>
        <end position="245"/>
    </location>
</feature>
<evidence type="ECO:0000313" key="2">
    <source>
        <dbReference type="EMBL" id="SLN24835.1"/>
    </source>
</evidence>
<evidence type="ECO:0000256" key="1">
    <source>
        <dbReference type="SAM" id="MobiDB-lite"/>
    </source>
</evidence>
<dbReference type="AlphaFoldDB" id="A0A1X6YM65"/>
<dbReference type="Pfam" id="PF07310">
    <property type="entry name" value="PAS_5"/>
    <property type="match status" value="1"/>
</dbReference>
<dbReference type="Proteomes" id="UP000193963">
    <property type="component" value="Unassembled WGS sequence"/>
</dbReference>
<feature type="region of interest" description="Disordered" evidence="1">
    <location>
        <begin position="180"/>
        <end position="254"/>
    </location>
</feature>
<proteinExistence type="predicted"/>
<sequence length="254" mass="27732">MPQDGDGSTVITMAGYVDAARFNAVQEVEAYWEAIRAGRLVPRRSDIDPRGIERALEYAFILERVAPGIARMRIAGSHLSDLMGMEVRGMPLSAFMTPQGRNELGEILEEVFDSPARAVVDLHAERGIGKPEIAARLVLLPMKSDLGDISRVLGCLATNGEIGRAPRRFDITASQVTPLLGDFMRSPEGDPRKERTPETTGTRSEPMAKYPGLQEPSARYIPAPASTSGQGDRPPQAPKMKPGPRPYLRVVQND</sequence>
<evidence type="ECO:0000313" key="3">
    <source>
        <dbReference type="Proteomes" id="UP000193963"/>
    </source>
</evidence>
<keyword evidence="3" id="KW-1185">Reference proteome</keyword>
<gene>
    <name evidence="2" type="ORF">PSM7751_00862</name>
</gene>
<accession>A0A1X6YM65</accession>
<name>A0A1X6YM65_9RHOB</name>
<feature type="compositionally biased region" description="Basic and acidic residues" evidence="1">
    <location>
        <begin position="185"/>
        <end position="197"/>
    </location>
</feature>
<organism evidence="2 3">
    <name type="scientific">Pseudooceanicola marinus</name>
    <dbReference type="NCBI Taxonomy" id="396013"/>
    <lineage>
        <taxon>Bacteria</taxon>
        <taxon>Pseudomonadati</taxon>
        <taxon>Pseudomonadota</taxon>
        <taxon>Alphaproteobacteria</taxon>
        <taxon>Rhodobacterales</taxon>
        <taxon>Paracoccaceae</taxon>
        <taxon>Pseudooceanicola</taxon>
    </lineage>
</organism>
<dbReference type="EMBL" id="FWFN01000002">
    <property type="protein sequence ID" value="SLN24835.1"/>
    <property type="molecule type" value="Genomic_DNA"/>
</dbReference>
<protein>
    <submittedName>
        <fullName evidence="2">PAS domain protein</fullName>
    </submittedName>
</protein>
<dbReference type="InterPro" id="IPR009922">
    <property type="entry name" value="DUF1457"/>
</dbReference>